<gene>
    <name evidence="1" type="ORF">Aru02nite_17040</name>
</gene>
<dbReference type="AlphaFoldDB" id="A0A8J3IXY7"/>
<comment type="caution">
    <text evidence="1">The sequence shown here is derived from an EMBL/GenBank/DDBJ whole genome shotgun (WGS) entry which is preliminary data.</text>
</comment>
<keyword evidence="2" id="KW-1185">Reference proteome</keyword>
<protein>
    <submittedName>
        <fullName evidence="1">Uncharacterized protein</fullName>
    </submittedName>
</protein>
<evidence type="ECO:0000313" key="1">
    <source>
        <dbReference type="EMBL" id="GID10815.1"/>
    </source>
</evidence>
<accession>A0A8J3IXY7</accession>
<sequence length="112" mass="11603">MPLFRRGEAPAPVPFRCTLSTAFTVPLRGIAVVCTVTAGSVVVGQPARLLLPAGPLPVTVERIEVRRRRSVRADTGDEAALYLSGLAMPTRPGSGGTVADPESLAGVELVAP</sequence>
<organism evidence="1 2">
    <name type="scientific">Actinocatenispora rupis</name>
    <dbReference type="NCBI Taxonomy" id="519421"/>
    <lineage>
        <taxon>Bacteria</taxon>
        <taxon>Bacillati</taxon>
        <taxon>Actinomycetota</taxon>
        <taxon>Actinomycetes</taxon>
        <taxon>Micromonosporales</taxon>
        <taxon>Micromonosporaceae</taxon>
        <taxon>Actinocatenispora</taxon>
    </lineage>
</organism>
<evidence type="ECO:0000313" key="2">
    <source>
        <dbReference type="Proteomes" id="UP000612808"/>
    </source>
</evidence>
<dbReference type="EMBL" id="BOMB01000010">
    <property type="protein sequence ID" value="GID10815.1"/>
    <property type="molecule type" value="Genomic_DNA"/>
</dbReference>
<dbReference type="InterPro" id="IPR009000">
    <property type="entry name" value="Transl_B-barrel_sf"/>
</dbReference>
<dbReference type="RefSeq" id="WP_203656370.1">
    <property type="nucleotide sequence ID" value="NZ_BAAAZM010000004.1"/>
</dbReference>
<dbReference type="Proteomes" id="UP000612808">
    <property type="component" value="Unassembled WGS sequence"/>
</dbReference>
<reference evidence="1" key="1">
    <citation type="submission" date="2021-01" db="EMBL/GenBank/DDBJ databases">
        <title>Whole genome shotgun sequence of Actinocatenispora rupis NBRC 107355.</title>
        <authorList>
            <person name="Komaki H."/>
            <person name="Tamura T."/>
        </authorList>
    </citation>
    <scope>NUCLEOTIDE SEQUENCE</scope>
    <source>
        <strain evidence="1">NBRC 107355</strain>
    </source>
</reference>
<name>A0A8J3IXY7_9ACTN</name>
<dbReference type="SUPFAM" id="SSF50447">
    <property type="entry name" value="Translation proteins"/>
    <property type="match status" value="1"/>
</dbReference>
<dbReference type="Gene3D" id="2.40.30.10">
    <property type="entry name" value="Translation factors"/>
    <property type="match status" value="1"/>
</dbReference>
<proteinExistence type="predicted"/>